<organism evidence="1 2">
    <name type="scientific">Eumeta variegata</name>
    <name type="common">Bagworm moth</name>
    <name type="synonym">Eumeta japonica</name>
    <dbReference type="NCBI Taxonomy" id="151549"/>
    <lineage>
        <taxon>Eukaryota</taxon>
        <taxon>Metazoa</taxon>
        <taxon>Ecdysozoa</taxon>
        <taxon>Arthropoda</taxon>
        <taxon>Hexapoda</taxon>
        <taxon>Insecta</taxon>
        <taxon>Pterygota</taxon>
        <taxon>Neoptera</taxon>
        <taxon>Endopterygota</taxon>
        <taxon>Lepidoptera</taxon>
        <taxon>Glossata</taxon>
        <taxon>Ditrysia</taxon>
        <taxon>Tineoidea</taxon>
        <taxon>Psychidae</taxon>
        <taxon>Oiketicinae</taxon>
        <taxon>Eumeta</taxon>
    </lineage>
</organism>
<evidence type="ECO:0008006" key="3">
    <source>
        <dbReference type="Google" id="ProtNLM"/>
    </source>
</evidence>
<evidence type="ECO:0000313" key="2">
    <source>
        <dbReference type="Proteomes" id="UP000299102"/>
    </source>
</evidence>
<keyword evidence="2" id="KW-1185">Reference proteome</keyword>
<gene>
    <name evidence="1" type="ORF">EVAR_22577_1</name>
</gene>
<evidence type="ECO:0000313" key="1">
    <source>
        <dbReference type="EMBL" id="GBP22291.1"/>
    </source>
</evidence>
<dbReference type="EMBL" id="BGZK01000138">
    <property type="protein sequence ID" value="GBP22291.1"/>
    <property type="molecule type" value="Genomic_DNA"/>
</dbReference>
<reference evidence="1 2" key="1">
    <citation type="journal article" date="2019" name="Commun. Biol.">
        <title>The bagworm genome reveals a unique fibroin gene that provides high tensile strength.</title>
        <authorList>
            <person name="Kono N."/>
            <person name="Nakamura H."/>
            <person name="Ohtoshi R."/>
            <person name="Tomita M."/>
            <person name="Numata K."/>
            <person name="Arakawa K."/>
        </authorList>
    </citation>
    <scope>NUCLEOTIDE SEQUENCE [LARGE SCALE GENOMIC DNA]</scope>
</reference>
<dbReference type="GO" id="GO:0003676">
    <property type="term" value="F:nucleic acid binding"/>
    <property type="evidence" value="ECO:0007669"/>
    <property type="project" value="InterPro"/>
</dbReference>
<comment type="caution">
    <text evidence="1">The sequence shown here is derived from an EMBL/GenBank/DDBJ whole genome shotgun (WGS) entry which is preliminary data.</text>
</comment>
<dbReference type="InterPro" id="IPR036397">
    <property type="entry name" value="RNaseH_sf"/>
</dbReference>
<dbReference type="Gene3D" id="3.30.420.10">
    <property type="entry name" value="Ribonuclease H-like superfamily/Ribonuclease H"/>
    <property type="match status" value="1"/>
</dbReference>
<accession>A0A4C1U7J2</accession>
<dbReference type="Proteomes" id="UP000299102">
    <property type="component" value="Unassembled WGS sequence"/>
</dbReference>
<protein>
    <recommendedName>
        <fullName evidence="3">Tc1-like transposase DDE domain-containing protein</fullName>
    </recommendedName>
</protein>
<name>A0A4C1U7J2_EUMVA</name>
<dbReference type="AlphaFoldDB" id="A0A4C1U7J2"/>
<proteinExistence type="predicted"/>
<sequence>MSHVTIPTWPENRLPGRRAKKPLCKCAGDGIYEGHPTQTPPCTFSIVIYATSDAISIFIILSLKQGNRVQDGGVRAGAGAPRGGREHVSVTVKFLIGTGHQRRIVLHHNDASSHPVKQIIPFLKEKNVELMSNPAYSPDLAP</sequence>